<evidence type="ECO:0000313" key="1">
    <source>
        <dbReference type="EMBL" id="VVE43833.1"/>
    </source>
</evidence>
<dbReference type="EMBL" id="CABPSN010000007">
    <property type="protein sequence ID" value="VVE43833.1"/>
    <property type="molecule type" value="Genomic_DNA"/>
</dbReference>
<sequence length="664" mass="72494">MGLTGIGQGLSVTDVSASIGRDVQAQSAAARAEARGVDGRWPGFTRASQAGMAHADASRCAKVAKRRRSCDVRDTAHFASDMKRARVATSGTHVAPLQRLREMTLSMNVTRASASNAVNFATAATLPLEATSVFVHVVPEHSGRWYPLPEATQRMGPPCWQFDASLSRFALVVHKPHAMTKRFLERVEVATAAGIELPLNVPLNLPLIREREFRYDAGRLRVATHWHAEGRGVTLYARDEDVCAFPYPSRVRILFRDDRPGVAIVPVALAPMAGVPGMTLLFSSPFGQFLDADGNAHALVRVGDAPYIFDLPDPHDPPSQVIARQVPPDSNSERLFGWAARMMSIRAKNATIVQRVDGPGWANGPFAGHGKTFSTKWIADDPGFSTLFAKTGDALCQQLDTMLQVLDRACADTVALYRNFVPDDAQAEANARLLITLHRAQLTLQKPALARAIRRMPEMVAVADVVGNRFKGQLVGMTTGKLEDIPFSRIYDTPVIFIARHVVQDALRAPGTHAGRVGEQRLADVVFHECGHAAAAWSDDLVPRRDATLSPHAFRGAYFVDNTHLGTIDLSWYIARLRQSTLSSIANLASFNHLMRTLLPAVGSGAARTAFPGLLNGNAQVYSYEYLVSVLDKPHDTARLDADFLRFLEQLREQGLTRLGGVGR</sequence>
<proteinExistence type="predicted"/>
<name>A0A5E4Y5S9_9BURK</name>
<evidence type="ECO:0000313" key="2">
    <source>
        <dbReference type="Proteomes" id="UP000366819"/>
    </source>
</evidence>
<gene>
    <name evidence="1" type="ORF">PAQ31011_04313</name>
</gene>
<organism evidence="1 2">
    <name type="scientific">Pandoraea aquatica</name>
    <dbReference type="NCBI Taxonomy" id="2508290"/>
    <lineage>
        <taxon>Bacteria</taxon>
        <taxon>Pseudomonadati</taxon>
        <taxon>Pseudomonadota</taxon>
        <taxon>Betaproteobacteria</taxon>
        <taxon>Burkholderiales</taxon>
        <taxon>Burkholderiaceae</taxon>
        <taxon>Pandoraea</taxon>
    </lineage>
</organism>
<dbReference type="AlphaFoldDB" id="A0A5E4Y5S9"/>
<accession>A0A5E4Y5S9</accession>
<protein>
    <submittedName>
        <fullName evidence="1">Uncharacterized protein</fullName>
    </submittedName>
</protein>
<reference evidence="1 2" key="1">
    <citation type="submission" date="2019-08" db="EMBL/GenBank/DDBJ databases">
        <authorList>
            <person name="Peeters C."/>
        </authorList>
    </citation>
    <scope>NUCLEOTIDE SEQUENCE [LARGE SCALE GENOMIC DNA]</scope>
    <source>
        <strain evidence="1 2">LMG 31011</strain>
    </source>
</reference>
<dbReference type="Proteomes" id="UP000366819">
    <property type="component" value="Unassembled WGS sequence"/>
</dbReference>
<keyword evidence="2" id="KW-1185">Reference proteome</keyword>